<dbReference type="InterPro" id="IPR058210">
    <property type="entry name" value="SACS/Nov_dom"/>
</dbReference>
<protein>
    <recommendedName>
        <fullName evidence="2">Sacsin/Nov domain-containing protein</fullName>
    </recommendedName>
</protein>
<feature type="domain" description="Sacsin/Nov" evidence="2">
    <location>
        <begin position="24"/>
        <end position="152"/>
    </location>
</feature>
<organism evidence="3 4">
    <name type="scientific">Phanerochaete sordida</name>
    <dbReference type="NCBI Taxonomy" id="48140"/>
    <lineage>
        <taxon>Eukaryota</taxon>
        <taxon>Fungi</taxon>
        <taxon>Dikarya</taxon>
        <taxon>Basidiomycota</taxon>
        <taxon>Agaricomycotina</taxon>
        <taxon>Agaricomycetes</taxon>
        <taxon>Polyporales</taxon>
        <taxon>Phanerochaetaceae</taxon>
        <taxon>Phanerochaete</taxon>
    </lineage>
</organism>
<evidence type="ECO:0000313" key="3">
    <source>
        <dbReference type="EMBL" id="GJE97590.1"/>
    </source>
</evidence>
<evidence type="ECO:0000259" key="2">
    <source>
        <dbReference type="Pfam" id="PF25794"/>
    </source>
</evidence>
<proteinExistence type="predicted"/>
<dbReference type="InterPro" id="IPR022155">
    <property type="entry name" value="DUF3684"/>
</dbReference>
<feature type="compositionally biased region" description="Polar residues" evidence="1">
    <location>
        <begin position="1480"/>
        <end position="1500"/>
    </location>
</feature>
<comment type="caution">
    <text evidence="3">The sequence shown here is derived from an EMBL/GenBank/DDBJ whole genome shotgun (WGS) entry which is preliminary data.</text>
</comment>
<dbReference type="SUPFAM" id="SSF55874">
    <property type="entry name" value="ATPase domain of HSP90 chaperone/DNA topoisomerase II/histidine kinase"/>
    <property type="match status" value="1"/>
</dbReference>
<dbReference type="Pfam" id="PF25794">
    <property type="entry name" value="SACS"/>
    <property type="match status" value="1"/>
</dbReference>
<accession>A0A9P3GQB3</accession>
<evidence type="ECO:0000256" key="1">
    <source>
        <dbReference type="SAM" id="MobiDB-lite"/>
    </source>
</evidence>
<reference evidence="3 4" key="1">
    <citation type="submission" date="2021-08" db="EMBL/GenBank/DDBJ databases">
        <title>Draft Genome Sequence of Phanerochaete sordida strain YK-624.</title>
        <authorList>
            <person name="Mori T."/>
            <person name="Dohra H."/>
            <person name="Suzuki T."/>
            <person name="Kawagishi H."/>
            <person name="Hirai H."/>
        </authorList>
    </citation>
    <scope>NUCLEOTIDE SEQUENCE [LARGE SCALE GENOMIC DNA]</scope>
    <source>
        <strain evidence="3 4">YK-624</strain>
    </source>
</reference>
<dbReference type="Pfam" id="PF12449">
    <property type="entry name" value="DUF3684"/>
    <property type="match status" value="1"/>
</dbReference>
<dbReference type="PANTHER" id="PTHR47839">
    <property type="entry name" value="DOMAIN PROTEIN, PUTATIVE (AFU_ORTHOLOGUE AFUA_6G04830)-RELATED"/>
    <property type="match status" value="1"/>
</dbReference>
<name>A0A9P3GQB3_9APHY</name>
<sequence>MSQARDALWASGHDESVEVNQRALIDKVLARYSGEFTVFRELLQNSDDASSNAVEIHFESKAYLSKREIAEGQNERPADDGAVEKLGDLKTAAVHQWTFKNDGIAFRDEDWSRLKKIAEGNPDEEKIGAFGVGFYSLFSVTEEPFVTSGDQWMGFYWKGGKDQLFARRGKLPEGEHSRWTTFSMPLREPGPPPIPFDFIRFLASSITFMARLSEVSVFFDGRRLARLKKDRGIPKSIGLRKGLKAETAKSTMKVTGVNVMPLRIKAEVMQWVYAAGSSTKQRKRVIAVEQQQARKAVASGFFSSLFSTLSGTPQREPSPMPVAVADDTEEREAEEQRKLLSVNELNVTLAVFSAEVEVRLDERMKKELLRATKKNPPTHMKYELIYTGKEEYDASKKEDEQSPAGTGSIFQGLRADIDGTGAGRVFIGHSTGQTTGIGGHMSARFIPTVERESIDFIDRNVRVWNEELLGVGGYLARTAYEEEMHIVSALWPNAESDSGDTAETRRQLSARALHALRFFTFHASTPASQVSTSLEEAFFSCASSASSPFAFITGEQVTHPFPIISTVGVRGASEVRLPNPTFTEFLKQLPTLPADIMDNAKVMVATLQARDLIKEITFTDVLKELRARPLPEAEMVACFKWWIDLYKSGAVKQMERARAELLNAAVMITGTPGGAGEKIVPLNTIKSFLNNRAAAIPLDGPLPPSLLPPSASRHFDPQWLKAAFGWEEFHLPSWLRHILDPEIRTADPEHDITLSAPWAERVLQVLTRAWPSSPKTSQQAITDLLKDVSCIPTIMGMKLPGESYFQNAHVFPDLPLVKLPSGAPIKGTLEKVLEALGVRKHVDLQIVFNRMIKTGDWSIVDLIKYLVAVQSTLSNDEIERLKLTAAIPREETREGEKPAPSAAAKPERYRANQLYEPLDTFRKLGLPVIDWGQTKWKPSSEEAKFLFRLGLLRSPPLQTLLGLAASTNNDVRTQALKYFFENHSTRYAAYSPAEFANIAFVPALRNGKPCLAKPIEVFARREWSVIGFPVASSSLSPEDLIKLGVPDHPPPAALVKVLTTTPPDSEDVAKQWFALMAGHVTEFTPSQLQTLSQSLIVPVRSEGEKSLRLMAPRQCYFRSKSDTQQLHSKLFTFVDFGLTANQFLSACGTKREPTVEEVAQILLDSPRRFYDMAAGRENFLTELRNIAVNRRLLSGTTLALMKRSSILLGMRRIRREKKHAEADEEDDWDYEYDLLPATKVVVADDTNAYQLFGDTVFSCPQEDLLEDFYQELGSRRLSSLIKDEYRQTTEIKNSKRGQDIRTLILERLPLFLHEHTHAQTRVPYSWLNQEKNFIVRTFGKLTVIKSLAYDQPRITKNQDASAIAFREGRGPIQLWLAGNDIVDMYEVSTSLCRLLFEHPRASDALLFMTILSTDLKALRRRGYNVDRILQRQKAQRQAAEDLAREAEKVKQTTLRSPDAGLQSPSSDLLASDEKNASLPDASTLTSPQDASRSPFRSSIDNWKKKFTGRPGQSLLGTTPEGPPPDHDQPAIRSGTGQDTGAGGALLQPPRPSPSRPITPSGPTPMHNISANIDMAIRACREERSELFKSKTQEDMKVVKESINDSYCDASGQALDLVHVGDMGSIKIFFSRDVKHPKEVMAGKKEALARFVHIIKPLGEVYNLPPSSLHIFYDLSGGTIAFNRSASLFCNLRFFEAWHDAQVDQGQMSEAYTSWYFTLAHEIAHNLVQPHNAEHEFWFSAICERFMPAFTRLLTSPSLTR</sequence>
<dbReference type="OrthoDB" id="10031156at2759"/>
<feature type="region of interest" description="Disordered" evidence="1">
    <location>
        <begin position="1439"/>
        <end position="1568"/>
    </location>
</feature>
<dbReference type="PANTHER" id="PTHR47839:SF1">
    <property type="entry name" value="DOMAIN PROTEIN, PUTATIVE (AFU_ORTHOLOGUE AFUA_6G04830)-RELATED"/>
    <property type="match status" value="1"/>
</dbReference>
<dbReference type="Gene3D" id="3.30.565.10">
    <property type="entry name" value="Histidine kinase-like ATPase, C-terminal domain"/>
    <property type="match status" value="1"/>
</dbReference>
<dbReference type="EMBL" id="BPQB01000074">
    <property type="protein sequence ID" value="GJE97590.1"/>
    <property type="molecule type" value="Genomic_DNA"/>
</dbReference>
<keyword evidence="4" id="KW-1185">Reference proteome</keyword>
<evidence type="ECO:0000313" key="4">
    <source>
        <dbReference type="Proteomes" id="UP000703269"/>
    </source>
</evidence>
<feature type="compositionally biased region" description="Basic and acidic residues" evidence="1">
    <location>
        <begin position="1439"/>
        <end position="1450"/>
    </location>
</feature>
<feature type="compositionally biased region" description="Pro residues" evidence="1">
    <location>
        <begin position="1548"/>
        <end position="1562"/>
    </location>
</feature>
<dbReference type="InterPro" id="IPR036890">
    <property type="entry name" value="HATPase_C_sf"/>
</dbReference>
<gene>
    <name evidence="3" type="ORF">PsYK624_138110</name>
</gene>
<dbReference type="Proteomes" id="UP000703269">
    <property type="component" value="Unassembled WGS sequence"/>
</dbReference>